<dbReference type="GO" id="GO:0003727">
    <property type="term" value="F:single-stranded RNA binding"/>
    <property type="evidence" value="ECO:0007669"/>
    <property type="project" value="TreeGrafter"/>
</dbReference>
<dbReference type="GO" id="GO:0043737">
    <property type="term" value="F:deoxyribonuclease V activity"/>
    <property type="evidence" value="ECO:0007669"/>
    <property type="project" value="UniProtKB-UniRule"/>
</dbReference>
<keyword evidence="6" id="KW-0460">Magnesium</keyword>
<dbReference type="EC" id="3.1.21.7" evidence="6"/>
<sequence length="236" mass="26214">MKPIITHPFNVSTQRAREIQEELRGRVVVRGGRHASNWPETVAGVDVAFKGGTACAVCCVFSYPQLELLEEKTAFREVTYPYIPGFLSFREIPVVMDTLLSLEIEPDVIICDGQGIAHPRGMGLASHIGVLFGKSTIGCAKSRLVGEYREPGVEKGSISPLFYRKKLVGYVVRTRRGVKPTFVSPGNLISPEEAVRVIMGCAMDRRIPEPVRIADKRSKELKRLSPDFPRSYPLKS</sequence>
<keyword evidence="6" id="KW-0234">DNA repair</keyword>
<comment type="cofactor">
    <cofactor evidence="6">
        <name>Mg(2+)</name>
        <dbReference type="ChEBI" id="CHEBI:18420"/>
    </cofactor>
</comment>
<dbReference type="EMBL" id="NOZQ01000222">
    <property type="protein sequence ID" value="OYD13712.1"/>
    <property type="molecule type" value="Genomic_DNA"/>
</dbReference>
<evidence type="ECO:0000256" key="4">
    <source>
        <dbReference type="ARBA" id="ARBA00022759"/>
    </source>
</evidence>
<evidence type="ECO:0000256" key="3">
    <source>
        <dbReference type="ARBA" id="ARBA00022722"/>
    </source>
</evidence>
<evidence type="ECO:0000256" key="5">
    <source>
        <dbReference type="ARBA" id="ARBA00022801"/>
    </source>
</evidence>
<dbReference type="Gene3D" id="3.30.2170.10">
    <property type="entry name" value="archaeoglobus fulgidus dsm 4304 superfamily"/>
    <property type="match status" value="1"/>
</dbReference>
<keyword evidence="6" id="KW-0227">DNA damage</keyword>
<dbReference type="CDD" id="cd06559">
    <property type="entry name" value="Endonuclease_V"/>
    <property type="match status" value="1"/>
</dbReference>
<comment type="similarity">
    <text evidence="6">Belongs to the endonuclease V family.</text>
</comment>
<comment type="function">
    <text evidence="6">DNA repair enzyme involved in the repair of deaminated bases. Selectively cleaves double-stranded DNA at the second phosphodiester bond 3' to a deoxyinosine leaving behind the intact lesion on the nicked DNA.</text>
</comment>
<dbReference type="Proteomes" id="UP000215215">
    <property type="component" value="Unassembled WGS sequence"/>
</dbReference>
<dbReference type="HAMAP" id="MF_00801">
    <property type="entry name" value="Endonuclease_5"/>
    <property type="match status" value="1"/>
</dbReference>
<dbReference type="GO" id="GO:0006281">
    <property type="term" value="P:DNA repair"/>
    <property type="evidence" value="ECO:0007669"/>
    <property type="project" value="UniProtKB-UniRule"/>
</dbReference>
<evidence type="ECO:0000256" key="2">
    <source>
        <dbReference type="ARBA" id="ARBA00022490"/>
    </source>
</evidence>
<keyword evidence="6" id="KW-0479">Metal-binding</keyword>
<dbReference type="InterPro" id="IPR007581">
    <property type="entry name" value="Endonuclease-V"/>
</dbReference>
<comment type="catalytic activity">
    <reaction evidence="6">
        <text>Endonucleolytic cleavage at apurinic or apyrimidinic sites to products with a 5'-phosphate.</text>
        <dbReference type="EC" id="3.1.21.7"/>
    </reaction>
</comment>
<feature type="binding site" evidence="6">
    <location>
        <position position="112"/>
    </location>
    <ligand>
        <name>Mg(2+)</name>
        <dbReference type="ChEBI" id="CHEBI:18420"/>
    </ligand>
</feature>
<evidence type="ECO:0000313" key="7">
    <source>
        <dbReference type="EMBL" id="OYD13712.1"/>
    </source>
</evidence>
<keyword evidence="4 6" id="KW-0255">Endonuclease</keyword>
<dbReference type="PANTHER" id="PTHR28511:SF1">
    <property type="entry name" value="ENDONUCLEASE V"/>
    <property type="match status" value="1"/>
</dbReference>
<evidence type="ECO:0000256" key="6">
    <source>
        <dbReference type="HAMAP-Rule" id="MF_00801"/>
    </source>
</evidence>
<feature type="binding site" evidence="6">
    <location>
        <position position="46"/>
    </location>
    <ligand>
        <name>Mg(2+)</name>
        <dbReference type="ChEBI" id="CHEBI:18420"/>
    </ligand>
</feature>
<comment type="subcellular location">
    <subcellularLocation>
        <location evidence="1 6">Cytoplasm</location>
    </subcellularLocation>
</comment>
<evidence type="ECO:0000256" key="1">
    <source>
        <dbReference type="ARBA" id="ARBA00004496"/>
    </source>
</evidence>
<dbReference type="Pfam" id="PF04493">
    <property type="entry name" value="Endonuclease_5"/>
    <property type="match status" value="1"/>
</dbReference>
<keyword evidence="5 6" id="KW-0378">Hydrolase</keyword>
<keyword evidence="3 6" id="KW-0540">Nuclease</keyword>
<dbReference type="GO" id="GO:0005737">
    <property type="term" value="C:cytoplasm"/>
    <property type="evidence" value="ECO:0007669"/>
    <property type="project" value="UniProtKB-SubCell"/>
</dbReference>
<evidence type="ECO:0000313" key="8">
    <source>
        <dbReference type="Proteomes" id="UP000215215"/>
    </source>
</evidence>
<name>A0A235BNE4_UNCW3</name>
<protein>
    <recommendedName>
        <fullName evidence="6">Endonuclease V</fullName>
        <ecNumber evidence="6">3.1.21.7</ecNumber>
    </recommendedName>
    <alternativeName>
        <fullName evidence="6">Deoxyinosine 3'endonuclease</fullName>
    </alternativeName>
    <alternativeName>
        <fullName evidence="6">Deoxyribonuclease V</fullName>
        <shortName evidence="6">DNase V</shortName>
    </alternativeName>
</protein>
<reference evidence="7 8" key="1">
    <citation type="submission" date="2017-07" db="EMBL/GenBank/DDBJ databases">
        <title>Recovery of genomes from metagenomes via a dereplication, aggregation, and scoring strategy.</title>
        <authorList>
            <person name="Sieber C.M."/>
            <person name="Probst A.J."/>
            <person name="Sharrar A."/>
            <person name="Thomas B.C."/>
            <person name="Hess M."/>
            <person name="Tringe S.G."/>
            <person name="Banfield J.F."/>
        </authorList>
    </citation>
    <scope>NUCLEOTIDE SEQUENCE [LARGE SCALE GENOMIC DNA]</scope>
    <source>
        <strain evidence="7">JGI_Cruoil_03_44_89</strain>
    </source>
</reference>
<comment type="caution">
    <text evidence="7">The sequence shown here is derived from an EMBL/GenBank/DDBJ whole genome shotgun (WGS) entry which is preliminary data.</text>
</comment>
<dbReference type="GO" id="GO:0000287">
    <property type="term" value="F:magnesium ion binding"/>
    <property type="evidence" value="ECO:0007669"/>
    <property type="project" value="UniProtKB-UniRule"/>
</dbReference>
<organism evidence="7 8">
    <name type="scientific">candidate division WOR-3 bacterium JGI_Cruoil_03_44_89</name>
    <dbReference type="NCBI Taxonomy" id="1973748"/>
    <lineage>
        <taxon>Bacteria</taxon>
        <taxon>Bacteria division WOR-3</taxon>
    </lineage>
</organism>
<feature type="site" description="Interaction with target DNA" evidence="6">
    <location>
        <position position="82"/>
    </location>
</feature>
<gene>
    <name evidence="6" type="primary">nfi</name>
    <name evidence="7" type="ORF">CH333_10325</name>
</gene>
<accession>A0A235BNE4</accession>
<proteinExistence type="inferred from homology"/>
<dbReference type="AlphaFoldDB" id="A0A235BNE4"/>
<dbReference type="GO" id="GO:0016891">
    <property type="term" value="F:RNA endonuclease activity producing 5'-phosphomonoesters, hydrolytic mechanism"/>
    <property type="evidence" value="ECO:0007669"/>
    <property type="project" value="TreeGrafter"/>
</dbReference>
<dbReference type="PANTHER" id="PTHR28511">
    <property type="entry name" value="ENDONUCLEASE V"/>
    <property type="match status" value="1"/>
</dbReference>
<keyword evidence="2 6" id="KW-0963">Cytoplasm</keyword>